<keyword evidence="1" id="KW-0863">Zinc-finger</keyword>
<name>A0ABQ8RUU3_PERAM</name>
<feature type="region of interest" description="Disordered" evidence="2">
    <location>
        <begin position="308"/>
        <end position="327"/>
    </location>
</feature>
<dbReference type="InterPro" id="IPR036691">
    <property type="entry name" value="Endo/exonu/phosph_ase_sf"/>
</dbReference>
<dbReference type="Pfam" id="PF16588">
    <property type="entry name" value="zf-C2H2_10"/>
    <property type="match status" value="1"/>
</dbReference>
<proteinExistence type="predicted"/>
<dbReference type="PROSITE" id="PS50158">
    <property type="entry name" value="ZF_CCHC"/>
    <property type="match status" value="1"/>
</dbReference>
<organism evidence="4 5">
    <name type="scientific">Periplaneta americana</name>
    <name type="common">American cockroach</name>
    <name type="synonym">Blatta americana</name>
    <dbReference type="NCBI Taxonomy" id="6978"/>
    <lineage>
        <taxon>Eukaryota</taxon>
        <taxon>Metazoa</taxon>
        <taxon>Ecdysozoa</taxon>
        <taxon>Arthropoda</taxon>
        <taxon>Hexapoda</taxon>
        <taxon>Insecta</taxon>
        <taxon>Pterygota</taxon>
        <taxon>Neoptera</taxon>
        <taxon>Polyneoptera</taxon>
        <taxon>Dictyoptera</taxon>
        <taxon>Blattodea</taxon>
        <taxon>Blattoidea</taxon>
        <taxon>Blattidae</taxon>
        <taxon>Blattinae</taxon>
        <taxon>Periplaneta</taxon>
    </lineage>
</organism>
<evidence type="ECO:0000259" key="3">
    <source>
        <dbReference type="PROSITE" id="PS50158"/>
    </source>
</evidence>
<evidence type="ECO:0000256" key="2">
    <source>
        <dbReference type="SAM" id="MobiDB-lite"/>
    </source>
</evidence>
<dbReference type="Gene3D" id="3.60.10.10">
    <property type="entry name" value="Endonuclease/exonuclease/phosphatase"/>
    <property type="match status" value="1"/>
</dbReference>
<dbReference type="SUPFAM" id="SSF57756">
    <property type="entry name" value="Retrovirus zinc finger-like domains"/>
    <property type="match status" value="1"/>
</dbReference>
<accession>A0ABQ8RUU3</accession>
<evidence type="ECO:0000256" key="1">
    <source>
        <dbReference type="PROSITE-ProRule" id="PRU00047"/>
    </source>
</evidence>
<dbReference type="SMART" id="SM00343">
    <property type="entry name" value="ZnF_C2HC"/>
    <property type="match status" value="1"/>
</dbReference>
<dbReference type="SUPFAM" id="SSF56219">
    <property type="entry name" value="DNase I-like"/>
    <property type="match status" value="1"/>
</dbReference>
<dbReference type="InterPro" id="IPR005135">
    <property type="entry name" value="Endo/exonuclease/phosphatase"/>
</dbReference>
<dbReference type="Pfam" id="PF03372">
    <property type="entry name" value="Exo_endo_phos"/>
    <property type="match status" value="1"/>
</dbReference>
<dbReference type="Proteomes" id="UP001148838">
    <property type="component" value="Unassembled WGS sequence"/>
</dbReference>
<comment type="caution">
    <text evidence="4">The sequence shown here is derived from an EMBL/GenBank/DDBJ whole genome shotgun (WGS) entry which is preliminary data.</text>
</comment>
<feature type="region of interest" description="Disordered" evidence="2">
    <location>
        <begin position="203"/>
        <end position="257"/>
    </location>
</feature>
<gene>
    <name evidence="4" type="ORF">ANN_28088</name>
</gene>
<keyword evidence="1" id="KW-0862">Zinc</keyword>
<keyword evidence="5" id="KW-1185">Reference proteome</keyword>
<dbReference type="InterPro" id="IPR001878">
    <property type="entry name" value="Znf_CCHC"/>
</dbReference>
<sequence length="560" mass="63232">MDRETKVKIEKAGPGIKSVKIYNLPPELSNTNISTVLAKYGTVYSVTDDSWGQAFRYKIKNGVRTVKMGLKTHIPSYIDVCGFKALVSYENQPTTCSYCHQTGHLRNNCPNKKDLANMISRNKSDQPAWSKLVTGTLPARRSVLQMDVNNHDPAEKEHNISQQLEVDVSKNNISSNTTETKAIASTSSVNKEDVSEVMDLSVNSSTISTETTSDKIPEDGTPPHLNTASAQNNSSTHDVNVKVSTQTASQQDTKESMPVDRVNDLPISTVNQEHGTDDSYDAMFPDTLMESETTDLIIRPYLKRQVNSRDPRLAKKKQTVTSKVEGRSKQQQLTRFINDNDIDIFLLQEINIDNMHFLGPRFHAICNPGENQRGTAIVYRSSIEIQQFEIHPSGRITTLLTNDNTLYVNVYLPSGSNKRAEREHFITHELPYYVRHNFDHLFFGGDFNCVLHAKDQTGEYNPSIALDRMTLQLGLYDVWEKLHGNNIRFTYHHLNAASRIDRIYVNAASTDKLKTVSTIPVSFTDHDCVMLKVEKLHHVPQIGKSYWKLNSQLLSDDKIT</sequence>
<dbReference type="Gene3D" id="4.10.60.10">
    <property type="entry name" value="Zinc finger, CCHC-type"/>
    <property type="match status" value="1"/>
</dbReference>
<keyword evidence="1" id="KW-0479">Metal-binding</keyword>
<protein>
    <recommendedName>
        <fullName evidence="3">CCHC-type domain-containing protein</fullName>
    </recommendedName>
</protein>
<dbReference type="PANTHER" id="PTHR46486:SF1">
    <property type="entry name" value="CCHC-TYPE DOMAIN-CONTAINING PROTEIN"/>
    <property type="match status" value="1"/>
</dbReference>
<evidence type="ECO:0000313" key="4">
    <source>
        <dbReference type="EMBL" id="KAJ4425472.1"/>
    </source>
</evidence>
<dbReference type="PANTHER" id="PTHR46486">
    <property type="entry name" value="CCHC-TYPE DOMAIN-CONTAINING PROTEIN"/>
    <property type="match status" value="1"/>
</dbReference>
<feature type="domain" description="CCHC-type" evidence="3">
    <location>
        <begin position="96"/>
        <end position="111"/>
    </location>
</feature>
<dbReference type="InterPro" id="IPR036875">
    <property type="entry name" value="Znf_CCHC_sf"/>
</dbReference>
<evidence type="ECO:0000313" key="5">
    <source>
        <dbReference type="Proteomes" id="UP001148838"/>
    </source>
</evidence>
<dbReference type="EMBL" id="JAJSOF020000043">
    <property type="protein sequence ID" value="KAJ4425472.1"/>
    <property type="molecule type" value="Genomic_DNA"/>
</dbReference>
<reference evidence="4 5" key="1">
    <citation type="journal article" date="2022" name="Allergy">
        <title>Genome assembly and annotation of Periplaneta americana reveal a comprehensive cockroach allergen profile.</title>
        <authorList>
            <person name="Wang L."/>
            <person name="Xiong Q."/>
            <person name="Saelim N."/>
            <person name="Wang L."/>
            <person name="Nong W."/>
            <person name="Wan A.T."/>
            <person name="Shi M."/>
            <person name="Liu X."/>
            <person name="Cao Q."/>
            <person name="Hui J.H.L."/>
            <person name="Sookrung N."/>
            <person name="Leung T.F."/>
            <person name="Tungtrongchitr A."/>
            <person name="Tsui S.K.W."/>
        </authorList>
    </citation>
    <scope>NUCLEOTIDE SEQUENCE [LARGE SCALE GENOMIC DNA]</scope>
    <source>
        <strain evidence="4">PWHHKU_190912</strain>
    </source>
</reference>
<feature type="compositionally biased region" description="Polar residues" evidence="2">
    <location>
        <begin position="224"/>
        <end position="251"/>
    </location>
</feature>